<feature type="compositionally biased region" description="Low complexity" evidence="1">
    <location>
        <begin position="529"/>
        <end position="538"/>
    </location>
</feature>
<evidence type="ECO:0000259" key="2">
    <source>
        <dbReference type="Pfam" id="PF10382"/>
    </source>
</evidence>
<dbReference type="PANTHER" id="PTHR28535">
    <property type="entry name" value="ZINC FINGER GRF-TYPE CONTAINING 1"/>
    <property type="match status" value="1"/>
</dbReference>
<protein>
    <recommendedName>
        <fullName evidence="2">5'-3' DNA helicase ZGRF1-like N-terminal domain-containing protein</fullName>
    </recommendedName>
</protein>
<feature type="compositionally biased region" description="Pro residues" evidence="1">
    <location>
        <begin position="429"/>
        <end position="441"/>
    </location>
</feature>
<evidence type="ECO:0000313" key="4">
    <source>
        <dbReference type="Proteomes" id="UP000799640"/>
    </source>
</evidence>
<feature type="region of interest" description="Disordered" evidence="1">
    <location>
        <begin position="232"/>
        <end position="546"/>
    </location>
</feature>
<dbReference type="InterPro" id="IPR018838">
    <property type="entry name" value="ZGRF1-like_N"/>
</dbReference>
<keyword evidence="4" id="KW-1185">Reference proteome</keyword>
<dbReference type="OrthoDB" id="6513042at2759"/>
<dbReference type="Pfam" id="PF10382">
    <property type="entry name" value="ZGRF1-like_N"/>
    <property type="match status" value="1"/>
</dbReference>
<accession>A0A6G1HXC9</accession>
<gene>
    <name evidence="3" type="ORF">EJ06DRAFT_529798</name>
</gene>
<dbReference type="GO" id="GO:0005634">
    <property type="term" value="C:nucleus"/>
    <property type="evidence" value="ECO:0007669"/>
    <property type="project" value="TreeGrafter"/>
</dbReference>
<proteinExistence type="predicted"/>
<feature type="compositionally biased region" description="Basic and acidic residues" evidence="1">
    <location>
        <begin position="505"/>
        <end position="519"/>
    </location>
</feature>
<dbReference type="Proteomes" id="UP000799640">
    <property type="component" value="Unassembled WGS sequence"/>
</dbReference>
<sequence>MTATPRGAVSTHIPLTQNTAEVLEFRCLYTHDLRRKQKRWQDGLLRYHTFNKRIMVYDDERHLVGDAHWKRPAPIATDEELTLDAGVLVTVSERVGQEITDLTPLFERRTSNAANRDAGRTLTPRPLSRAPPSKHVSLSTLLGGPKGIGKAALPTRSPYDARHADASDGPQAKRRRLDSLPSSPAYTLRPQPAVPGCSSAELVVDLVSSGGAPPTSPIRAAPVPRIKTPAARPFAPPARPLEPAARPTEPAARPLESVARPTIPARERTGIPGPAHPVGPVSDFAATRPANSRAGLAVPAPAPARPAYAPPDVTITRAKTLPNPPAPKPTRTPHCEPETGPELELEPAQSPPAPLPAQPRSRARKSTAQQTAPSVIELESEPEPPAPPVPKPRGRPRKTPAQHTAPSAAAAKLATAAAKRKAAQITKPPSEPPKPPPPPSTRNPRARPLRLMSGGRPTLLCAQPPASRTKPAAPRSAPTEYVDLDFDLDSPSPPRARTARGGVGKGKEQGRVQGREQEAGKAGTPPPAGTGSTSYGTPRASDFPPSTTVPVCKLPLAGAWTVEATDLFEWRPPDWERRVAREVESDG</sequence>
<dbReference type="AlphaFoldDB" id="A0A6G1HXC9"/>
<reference evidence="3" key="1">
    <citation type="journal article" date="2020" name="Stud. Mycol.">
        <title>101 Dothideomycetes genomes: a test case for predicting lifestyles and emergence of pathogens.</title>
        <authorList>
            <person name="Haridas S."/>
            <person name="Albert R."/>
            <person name="Binder M."/>
            <person name="Bloem J."/>
            <person name="Labutti K."/>
            <person name="Salamov A."/>
            <person name="Andreopoulos B."/>
            <person name="Baker S."/>
            <person name="Barry K."/>
            <person name="Bills G."/>
            <person name="Bluhm B."/>
            <person name="Cannon C."/>
            <person name="Castanera R."/>
            <person name="Culley D."/>
            <person name="Daum C."/>
            <person name="Ezra D."/>
            <person name="Gonzalez J."/>
            <person name="Henrissat B."/>
            <person name="Kuo A."/>
            <person name="Liang C."/>
            <person name="Lipzen A."/>
            <person name="Lutzoni F."/>
            <person name="Magnuson J."/>
            <person name="Mondo S."/>
            <person name="Nolan M."/>
            <person name="Ohm R."/>
            <person name="Pangilinan J."/>
            <person name="Park H.-J."/>
            <person name="Ramirez L."/>
            <person name="Alfaro M."/>
            <person name="Sun H."/>
            <person name="Tritt A."/>
            <person name="Yoshinaga Y."/>
            <person name="Zwiers L.-H."/>
            <person name="Turgeon B."/>
            <person name="Goodwin S."/>
            <person name="Spatafora J."/>
            <person name="Crous P."/>
            <person name="Grigoriev I."/>
        </authorList>
    </citation>
    <scope>NUCLEOTIDE SEQUENCE</scope>
    <source>
        <strain evidence="3">CBS 262.69</strain>
    </source>
</reference>
<evidence type="ECO:0000256" key="1">
    <source>
        <dbReference type="SAM" id="MobiDB-lite"/>
    </source>
</evidence>
<evidence type="ECO:0000313" key="3">
    <source>
        <dbReference type="EMBL" id="KAF2400680.1"/>
    </source>
</evidence>
<feature type="compositionally biased region" description="Low complexity" evidence="1">
    <location>
        <begin position="241"/>
        <end position="255"/>
    </location>
</feature>
<feature type="region of interest" description="Disordered" evidence="1">
    <location>
        <begin position="108"/>
        <end position="193"/>
    </location>
</feature>
<name>A0A6G1HXC9_9PEZI</name>
<dbReference type="InterPro" id="IPR052800">
    <property type="entry name" value="DNA_Repair_Helicase_ZGRF1"/>
</dbReference>
<dbReference type="GO" id="GO:0035861">
    <property type="term" value="C:site of double-strand break"/>
    <property type="evidence" value="ECO:0007669"/>
    <property type="project" value="TreeGrafter"/>
</dbReference>
<feature type="compositionally biased region" description="Low complexity" evidence="1">
    <location>
        <begin position="401"/>
        <end position="417"/>
    </location>
</feature>
<dbReference type="GO" id="GO:0006302">
    <property type="term" value="P:double-strand break repair"/>
    <property type="evidence" value="ECO:0007669"/>
    <property type="project" value="TreeGrafter"/>
</dbReference>
<feature type="domain" description="5'-3' DNA helicase ZGRF1-like N-terminal" evidence="2">
    <location>
        <begin position="22"/>
        <end position="101"/>
    </location>
</feature>
<dbReference type="EMBL" id="ML996694">
    <property type="protein sequence ID" value="KAF2400680.1"/>
    <property type="molecule type" value="Genomic_DNA"/>
</dbReference>
<dbReference type="PANTHER" id="PTHR28535:SF1">
    <property type="entry name" value="PROTEIN ZGRF1"/>
    <property type="match status" value="1"/>
</dbReference>
<organism evidence="3 4">
    <name type="scientific">Trichodelitschia bisporula</name>
    <dbReference type="NCBI Taxonomy" id="703511"/>
    <lineage>
        <taxon>Eukaryota</taxon>
        <taxon>Fungi</taxon>
        <taxon>Dikarya</taxon>
        <taxon>Ascomycota</taxon>
        <taxon>Pezizomycotina</taxon>
        <taxon>Dothideomycetes</taxon>
        <taxon>Dothideomycetes incertae sedis</taxon>
        <taxon>Phaeotrichales</taxon>
        <taxon>Phaeotrichaceae</taxon>
        <taxon>Trichodelitschia</taxon>
    </lineage>
</organism>